<evidence type="ECO:0000256" key="8">
    <source>
        <dbReference type="ARBA" id="ARBA00023136"/>
    </source>
</evidence>
<evidence type="ECO:0000256" key="6">
    <source>
        <dbReference type="ARBA" id="ARBA00022989"/>
    </source>
</evidence>
<keyword evidence="8 9" id="KW-0472">Membrane</keyword>
<keyword evidence="2" id="KW-1003">Cell membrane</keyword>
<keyword evidence="6 9" id="KW-1133">Transmembrane helix</keyword>
<evidence type="ECO:0000256" key="4">
    <source>
        <dbReference type="ARBA" id="ARBA00022692"/>
    </source>
</evidence>
<evidence type="ECO:0000256" key="7">
    <source>
        <dbReference type="ARBA" id="ARBA00023012"/>
    </source>
</evidence>
<dbReference type="InterPro" id="IPR050482">
    <property type="entry name" value="Sensor_HK_TwoCompSys"/>
</dbReference>
<dbReference type="RefSeq" id="WP_183322206.1">
    <property type="nucleotide sequence ID" value="NZ_JACHVQ010000003.1"/>
</dbReference>
<evidence type="ECO:0000256" key="1">
    <source>
        <dbReference type="ARBA" id="ARBA00004651"/>
    </source>
</evidence>
<comment type="caution">
    <text evidence="11">The sequence shown here is derived from an EMBL/GenBank/DDBJ whole genome shotgun (WGS) entry which is preliminary data.</text>
</comment>
<dbReference type="PANTHER" id="PTHR24421">
    <property type="entry name" value="NITRATE/NITRITE SENSOR PROTEIN NARX-RELATED"/>
    <property type="match status" value="1"/>
</dbReference>
<evidence type="ECO:0000256" key="2">
    <source>
        <dbReference type="ARBA" id="ARBA00022475"/>
    </source>
</evidence>
<feature type="transmembrane region" description="Helical" evidence="9">
    <location>
        <begin position="250"/>
        <end position="269"/>
    </location>
</feature>
<feature type="domain" description="Signal transduction histidine kinase subgroup 3 dimerisation and phosphoacceptor" evidence="10">
    <location>
        <begin position="505"/>
        <end position="567"/>
    </location>
</feature>
<protein>
    <submittedName>
        <fullName evidence="11">Signal transduction histidine kinase</fullName>
    </submittedName>
</protein>
<dbReference type="GO" id="GO:0005886">
    <property type="term" value="C:plasma membrane"/>
    <property type="evidence" value="ECO:0007669"/>
    <property type="project" value="UniProtKB-SubCell"/>
</dbReference>
<evidence type="ECO:0000313" key="11">
    <source>
        <dbReference type="EMBL" id="MBB2893769.1"/>
    </source>
</evidence>
<dbReference type="Pfam" id="PF07730">
    <property type="entry name" value="HisKA_3"/>
    <property type="match status" value="1"/>
</dbReference>
<dbReference type="GO" id="GO:0046983">
    <property type="term" value="F:protein dimerization activity"/>
    <property type="evidence" value="ECO:0007669"/>
    <property type="project" value="InterPro"/>
</dbReference>
<feature type="transmembrane region" description="Helical" evidence="9">
    <location>
        <begin position="173"/>
        <end position="195"/>
    </location>
</feature>
<evidence type="ECO:0000259" key="10">
    <source>
        <dbReference type="Pfam" id="PF07730"/>
    </source>
</evidence>
<dbReference type="Gene3D" id="3.30.565.10">
    <property type="entry name" value="Histidine kinase-like ATPase, C-terminal domain"/>
    <property type="match status" value="1"/>
</dbReference>
<reference evidence="11 12" key="1">
    <citation type="submission" date="2020-08" db="EMBL/GenBank/DDBJ databases">
        <title>Sequencing the genomes of 1000 actinobacteria strains.</title>
        <authorList>
            <person name="Klenk H.-P."/>
        </authorList>
    </citation>
    <scope>NUCLEOTIDE SEQUENCE [LARGE SCALE GENOMIC DNA]</scope>
    <source>
        <strain evidence="11 12">DSM 105369</strain>
    </source>
</reference>
<evidence type="ECO:0000256" key="9">
    <source>
        <dbReference type="SAM" id="Phobius"/>
    </source>
</evidence>
<gene>
    <name evidence="11" type="ORF">FHU39_003800</name>
</gene>
<dbReference type="SUPFAM" id="SSF55781">
    <property type="entry name" value="GAF domain-like"/>
    <property type="match status" value="1"/>
</dbReference>
<dbReference type="AlphaFoldDB" id="A0A839NAB7"/>
<sequence length="706" mass="74515">MPEVDRPAVRIAFVIYLSGLLVWLALGLVPMRVAHPDMSHMALDSTTPLQTGVEYFFSVLNLALGVLLFLRRPDERVPRLLTFALLGTAATFNLPSHRAFHLTGSPWPIAVIHFTFHIVSGVAYVWAVVLFPDGTLPRRIRLSARLIRVVVVLSTAVVAVVCWRSSFLDHPQFFLVFFGIAVALIGVGAQAMRIVDPENSPAERAPARLLCAALLPALAVALLWLGARTTAALTGHAHQAAGIQHAVERLFPAVFAIVPVVLFAGVVRYRLWDIDRLLSRVLVYGLLALTFSAVYVLAVAVGGHLTHGGVWVTAVALSIAAVLLEPLRTAARTWANRVVFGQVLSPAEATRSLAEALEHLTPATELEHLVAVTVAATRADSAELWLLDEDRLLPVAATRASAHEIAVPTGEPAADALAALVGAHRGWPVRHQGIMLGLLAVRTRHGERLAAADDTVGQEIAAHAGLLVHNATLTTSLAHQVDALDARARALAESRRRLVAAQDAERHTLERALHDGAQQALVAAIIGARAGTGAATSPHPERDALREVLRTAQHDIRELSGDGRPGALRRLGLAGALQRSARLAGRTGIDVELQVDLGSLEDPLPAEVETAVYFACVEGLQNVVKYAAARRVLVSVGPGTDGLSFAVVDDGLGAPPGAASGAAGGLPALAARFAALGGDVAIVPGARGGTELHGRVPLRRTTGAAT</sequence>
<evidence type="ECO:0000313" key="12">
    <source>
        <dbReference type="Proteomes" id="UP000559182"/>
    </source>
</evidence>
<dbReference type="GO" id="GO:0000155">
    <property type="term" value="F:phosphorelay sensor kinase activity"/>
    <property type="evidence" value="ECO:0007669"/>
    <property type="project" value="InterPro"/>
</dbReference>
<feature type="transmembrane region" description="Helical" evidence="9">
    <location>
        <begin position="77"/>
        <end position="95"/>
    </location>
</feature>
<dbReference type="SUPFAM" id="SSF55874">
    <property type="entry name" value="ATPase domain of HSP90 chaperone/DNA topoisomerase II/histidine kinase"/>
    <property type="match status" value="1"/>
</dbReference>
<proteinExistence type="predicted"/>
<dbReference type="PANTHER" id="PTHR24421:SF37">
    <property type="entry name" value="SENSOR HISTIDINE KINASE NARS"/>
    <property type="match status" value="1"/>
</dbReference>
<keyword evidence="4 9" id="KW-0812">Transmembrane</keyword>
<dbReference type="EMBL" id="JACHVQ010000003">
    <property type="protein sequence ID" value="MBB2893769.1"/>
    <property type="molecule type" value="Genomic_DNA"/>
</dbReference>
<keyword evidence="12" id="KW-1185">Reference proteome</keyword>
<feature type="transmembrane region" description="Helical" evidence="9">
    <location>
        <begin position="107"/>
        <end position="134"/>
    </location>
</feature>
<evidence type="ECO:0000256" key="3">
    <source>
        <dbReference type="ARBA" id="ARBA00022679"/>
    </source>
</evidence>
<feature type="transmembrane region" description="Helical" evidence="9">
    <location>
        <begin position="53"/>
        <end position="70"/>
    </location>
</feature>
<name>A0A839NAB7_9MICO</name>
<keyword evidence="7" id="KW-0902">Two-component regulatory system</keyword>
<comment type="subcellular location">
    <subcellularLocation>
        <location evidence="1">Cell membrane</location>
        <topology evidence="1">Multi-pass membrane protein</topology>
    </subcellularLocation>
</comment>
<accession>A0A839NAB7</accession>
<feature type="transmembrane region" description="Helical" evidence="9">
    <location>
        <begin position="207"/>
        <end position="227"/>
    </location>
</feature>
<keyword evidence="3" id="KW-0808">Transferase</keyword>
<organism evidence="11 12">
    <name type="scientific">Flexivirga oryzae</name>
    <dbReference type="NCBI Taxonomy" id="1794944"/>
    <lineage>
        <taxon>Bacteria</taxon>
        <taxon>Bacillati</taxon>
        <taxon>Actinomycetota</taxon>
        <taxon>Actinomycetes</taxon>
        <taxon>Micrococcales</taxon>
        <taxon>Dermacoccaceae</taxon>
        <taxon>Flexivirga</taxon>
    </lineage>
</organism>
<dbReference type="Proteomes" id="UP000559182">
    <property type="component" value="Unassembled WGS sequence"/>
</dbReference>
<keyword evidence="5 11" id="KW-0418">Kinase</keyword>
<dbReference type="InterPro" id="IPR036890">
    <property type="entry name" value="HATPase_C_sf"/>
</dbReference>
<feature type="transmembrane region" description="Helical" evidence="9">
    <location>
        <begin position="308"/>
        <end position="327"/>
    </location>
</feature>
<feature type="transmembrane region" description="Helical" evidence="9">
    <location>
        <begin position="12"/>
        <end position="33"/>
    </location>
</feature>
<evidence type="ECO:0000256" key="5">
    <source>
        <dbReference type="ARBA" id="ARBA00022777"/>
    </source>
</evidence>
<feature type="transmembrane region" description="Helical" evidence="9">
    <location>
        <begin position="281"/>
        <end position="302"/>
    </location>
</feature>
<dbReference type="InterPro" id="IPR011712">
    <property type="entry name" value="Sig_transdc_His_kin_sub3_dim/P"/>
</dbReference>
<feature type="transmembrane region" description="Helical" evidence="9">
    <location>
        <begin position="146"/>
        <end position="167"/>
    </location>
</feature>